<dbReference type="Proteomes" id="UP000476064">
    <property type="component" value="Chromosome"/>
</dbReference>
<evidence type="ECO:0000313" key="2">
    <source>
        <dbReference type="EMBL" id="QHT60558.1"/>
    </source>
</evidence>
<dbReference type="KEGG" id="plyc:GXP70_11840"/>
<accession>A0A6C0FTS2</accession>
<dbReference type="PANTHER" id="PTHR40042">
    <property type="entry name" value="HYPOTHETICAL MEMBRANE SPANNING PROTEIN"/>
    <property type="match status" value="1"/>
</dbReference>
<feature type="transmembrane region" description="Helical" evidence="1">
    <location>
        <begin position="154"/>
        <end position="175"/>
    </location>
</feature>
<keyword evidence="1" id="KW-0812">Transmembrane</keyword>
<proteinExistence type="predicted"/>
<evidence type="ECO:0000313" key="3">
    <source>
        <dbReference type="Proteomes" id="UP000476064"/>
    </source>
</evidence>
<dbReference type="PANTHER" id="PTHR40042:SF1">
    <property type="entry name" value="DUF1405 DOMAIN-CONTAINING PROTEIN"/>
    <property type="match status" value="1"/>
</dbReference>
<dbReference type="RefSeq" id="WP_162356877.1">
    <property type="nucleotide sequence ID" value="NZ_CP048209.1"/>
</dbReference>
<sequence length="213" mass="24220">MKAVALTWKRDLLMHRPVLWLLLIVNALGTFYGYIWYGTQMAYTVETQSAWQVIFVPDSPTASLFFTLSLVFLLFPRLIKPTMAGIAVRSIIEALGVVTSIKYGIWAVTMIMASGAQGDHLVWEHYMLTVSHLGMAIEAILFARYMVFGRFAAFLALVWLLLNDTVDYTFFVFPWLPDVLENDLSAIQSFTMGLSVFSLLITWLMIAFRKVKV</sequence>
<dbReference type="InterPro" id="IPR009845">
    <property type="entry name" value="DUF1405"/>
</dbReference>
<protein>
    <submittedName>
        <fullName evidence="2">DUF1405 domain-containing protein</fullName>
    </submittedName>
</protein>
<keyword evidence="1" id="KW-1133">Transmembrane helix</keyword>
<feature type="transmembrane region" description="Helical" evidence="1">
    <location>
        <begin position="18"/>
        <end position="37"/>
    </location>
</feature>
<dbReference type="EMBL" id="CP048209">
    <property type="protein sequence ID" value="QHT60558.1"/>
    <property type="molecule type" value="Genomic_DNA"/>
</dbReference>
<feature type="transmembrane region" description="Helical" evidence="1">
    <location>
        <begin position="91"/>
        <end position="113"/>
    </location>
</feature>
<dbReference type="Pfam" id="PF07187">
    <property type="entry name" value="DUF1405"/>
    <property type="match status" value="1"/>
</dbReference>
<feature type="transmembrane region" description="Helical" evidence="1">
    <location>
        <begin position="125"/>
        <end position="147"/>
    </location>
</feature>
<feature type="transmembrane region" description="Helical" evidence="1">
    <location>
        <begin position="187"/>
        <end position="208"/>
    </location>
</feature>
<dbReference type="AlphaFoldDB" id="A0A6C0FTS2"/>
<reference evidence="2 3" key="1">
    <citation type="submission" date="2020-01" db="EMBL/GenBank/DDBJ databases">
        <title>Paenibacillus sp. nov., isolated from tomato rhizosphere.</title>
        <authorList>
            <person name="Weon H.-Y."/>
            <person name="Lee S.A."/>
        </authorList>
    </citation>
    <scope>NUCLEOTIDE SEQUENCE [LARGE SCALE GENOMIC DNA]</scope>
    <source>
        <strain evidence="2 3">12200R-189</strain>
    </source>
</reference>
<gene>
    <name evidence="2" type="ORF">GXP70_11840</name>
</gene>
<keyword evidence="1" id="KW-0472">Membrane</keyword>
<keyword evidence="3" id="KW-1185">Reference proteome</keyword>
<organism evidence="2 3">
    <name type="scientific">Paenibacillus lycopersici</name>
    <dbReference type="NCBI Taxonomy" id="2704462"/>
    <lineage>
        <taxon>Bacteria</taxon>
        <taxon>Bacillati</taxon>
        <taxon>Bacillota</taxon>
        <taxon>Bacilli</taxon>
        <taxon>Bacillales</taxon>
        <taxon>Paenibacillaceae</taxon>
        <taxon>Paenibacillus</taxon>
    </lineage>
</organism>
<evidence type="ECO:0000256" key="1">
    <source>
        <dbReference type="SAM" id="Phobius"/>
    </source>
</evidence>
<name>A0A6C0FTS2_9BACL</name>
<feature type="transmembrane region" description="Helical" evidence="1">
    <location>
        <begin position="61"/>
        <end position="79"/>
    </location>
</feature>